<sequence length="87" mass="10277">MVYLQEETKKKGFSKTCYKKISELSKRFIEKKRNSNVEGDVLDAASQKADGEIRNKFANHFYKKEKIKDREKELSNKTWSKIKLSKT</sequence>
<keyword evidence="2" id="KW-1185">Reference proteome</keyword>
<dbReference type="EMBL" id="CAJVQA010000730">
    <property type="protein sequence ID" value="CAG8488460.1"/>
    <property type="molecule type" value="Genomic_DNA"/>
</dbReference>
<comment type="caution">
    <text evidence="1">The sequence shown here is derived from an EMBL/GenBank/DDBJ whole genome shotgun (WGS) entry which is preliminary data.</text>
</comment>
<evidence type="ECO:0000313" key="2">
    <source>
        <dbReference type="Proteomes" id="UP000789759"/>
    </source>
</evidence>
<dbReference type="AlphaFoldDB" id="A0A9N8WJ67"/>
<proteinExistence type="predicted"/>
<accession>A0A9N8WJ67</accession>
<reference evidence="1" key="1">
    <citation type="submission" date="2021-06" db="EMBL/GenBank/DDBJ databases">
        <authorList>
            <person name="Kallberg Y."/>
            <person name="Tangrot J."/>
            <person name="Rosling A."/>
        </authorList>
    </citation>
    <scope>NUCLEOTIDE SEQUENCE</scope>
    <source>
        <strain evidence="1">FL966</strain>
    </source>
</reference>
<gene>
    <name evidence="1" type="ORF">CPELLU_LOCUS1861</name>
</gene>
<organism evidence="1 2">
    <name type="scientific">Cetraspora pellucida</name>
    <dbReference type="NCBI Taxonomy" id="1433469"/>
    <lineage>
        <taxon>Eukaryota</taxon>
        <taxon>Fungi</taxon>
        <taxon>Fungi incertae sedis</taxon>
        <taxon>Mucoromycota</taxon>
        <taxon>Glomeromycotina</taxon>
        <taxon>Glomeromycetes</taxon>
        <taxon>Diversisporales</taxon>
        <taxon>Gigasporaceae</taxon>
        <taxon>Cetraspora</taxon>
    </lineage>
</organism>
<dbReference type="Proteomes" id="UP000789759">
    <property type="component" value="Unassembled WGS sequence"/>
</dbReference>
<evidence type="ECO:0000313" key="1">
    <source>
        <dbReference type="EMBL" id="CAG8488460.1"/>
    </source>
</evidence>
<name>A0A9N8WJ67_9GLOM</name>
<protein>
    <submittedName>
        <fullName evidence="1">8130_t:CDS:1</fullName>
    </submittedName>
</protein>